<dbReference type="RefSeq" id="WP_052437790.1">
    <property type="nucleotide sequence ID" value="NZ_BCSU01000002.1"/>
</dbReference>
<keyword evidence="2" id="KW-1185">Reference proteome</keyword>
<evidence type="ECO:0000313" key="1">
    <source>
        <dbReference type="EMBL" id="AJE33085.1"/>
    </source>
</evidence>
<accession>A0A0B5D2G3</accession>
<dbReference type="HOGENOM" id="CLU_059335_0_0_11"/>
<evidence type="ECO:0000313" key="2">
    <source>
        <dbReference type="Proteomes" id="UP000031524"/>
    </source>
</evidence>
<proteinExistence type="predicted"/>
<organism evidence="1 2">
    <name type="scientific">Corynebacterium humireducens NBRC 106098 = DSM 45392</name>
    <dbReference type="NCBI Taxonomy" id="1223515"/>
    <lineage>
        <taxon>Bacteria</taxon>
        <taxon>Bacillati</taxon>
        <taxon>Actinomycetota</taxon>
        <taxon>Actinomycetes</taxon>
        <taxon>Mycobacteriales</taxon>
        <taxon>Corynebacteriaceae</taxon>
        <taxon>Corynebacterium</taxon>
    </lineage>
</organism>
<evidence type="ECO:0008006" key="3">
    <source>
        <dbReference type="Google" id="ProtNLM"/>
    </source>
</evidence>
<dbReference type="AlphaFoldDB" id="A0A0B5D2G3"/>
<name>A0A0B5D2G3_9CORY</name>
<dbReference type="OrthoDB" id="4419644at2"/>
<dbReference type="STRING" id="1223515.B842_06180"/>
<dbReference type="KEGG" id="chm:B842_06180"/>
<dbReference type="Proteomes" id="UP000031524">
    <property type="component" value="Chromosome"/>
</dbReference>
<protein>
    <recommendedName>
        <fullName evidence="3">DUF559 domain-containing protein</fullName>
    </recommendedName>
</protein>
<gene>
    <name evidence="1" type="ORF">B842_06180</name>
</gene>
<reference evidence="1 2" key="1">
    <citation type="submission" date="2013-04" db="EMBL/GenBank/DDBJ databases">
        <title>Complete genome sequence of Corynebacterium humireducens DSM 45392(T), isolated from a wastewater-fed microbial fuel cell.</title>
        <authorList>
            <person name="Ruckert C."/>
            <person name="Albersmeier A."/>
            <person name="Kalinowski J."/>
        </authorList>
    </citation>
    <scope>NUCLEOTIDE SEQUENCE [LARGE SCALE GENOMIC DNA]</scope>
    <source>
        <strain evidence="2">MFC-5</strain>
    </source>
</reference>
<sequence length="306" mass="34313">MTPEGDYWTTDDLRRQGLSDSDIRRLHRQGRIHRLVHGLYTREPPEGVTVARALAHRYPDLTFTGHTALSIRGHRATFLLPTTGVVPAGHRALDSGYLVAPRSRAIQRHTHDGLPVVSSVAAVAGDTWLNRLSRIEALEKDYAGFDGRDRFETDCQALSAGQRRNLEPLLKRTVIGASSRMERLFHLDVRGMGLDAIPNFRFGPYTWDLGFPEATTLVDLDSARFHTSENERSFMIDRWKANHAEMAGWGHLQFTDLCLDDPLARKAALQEIRALVEHRRHLPAPTGVPGRVTEGLWDIHGGLKGT</sequence>
<dbReference type="EMBL" id="CP005286">
    <property type="protein sequence ID" value="AJE33085.1"/>
    <property type="molecule type" value="Genomic_DNA"/>
</dbReference>